<dbReference type="EMBL" id="UZAN01042342">
    <property type="protein sequence ID" value="VDP75638.1"/>
    <property type="molecule type" value="Genomic_DNA"/>
</dbReference>
<evidence type="ECO:0000313" key="3">
    <source>
        <dbReference type="WBParaSite" id="ECPE_0000549501-mRNA-1"/>
    </source>
</evidence>
<keyword evidence="2" id="KW-1185">Reference proteome</keyword>
<reference evidence="1 2" key="2">
    <citation type="submission" date="2018-11" db="EMBL/GenBank/DDBJ databases">
        <authorList>
            <consortium name="Pathogen Informatics"/>
        </authorList>
    </citation>
    <scope>NUCLEOTIDE SEQUENCE [LARGE SCALE GENOMIC DNA]</scope>
    <source>
        <strain evidence="1 2">Egypt</strain>
    </source>
</reference>
<protein>
    <submittedName>
        <fullName evidence="3">PITH domain-containing protein</fullName>
    </submittedName>
</protein>
<dbReference type="WBParaSite" id="ECPE_0000549501-mRNA-1">
    <property type="protein sequence ID" value="ECPE_0000549501-mRNA-1"/>
    <property type="gene ID" value="ECPE_0000549501"/>
</dbReference>
<evidence type="ECO:0000313" key="1">
    <source>
        <dbReference type="EMBL" id="VDP75638.1"/>
    </source>
</evidence>
<gene>
    <name evidence="1" type="ORF">ECPE_LOCUS5482</name>
</gene>
<accession>A0A183AEU7</accession>
<dbReference type="Proteomes" id="UP000272942">
    <property type="component" value="Unassembled WGS sequence"/>
</dbReference>
<dbReference type="AlphaFoldDB" id="A0A183AEU7"/>
<proteinExistence type="predicted"/>
<organism evidence="3">
    <name type="scientific">Echinostoma caproni</name>
    <dbReference type="NCBI Taxonomy" id="27848"/>
    <lineage>
        <taxon>Eukaryota</taxon>
        <taxon>Metazoa</taxon>
        <taxon>Spiralia</taxon>
        <taxon>Lophotrochozoa</taxon>
        <taxon>Platyhelminthes</taxon>
        <taxon>Trematoda</taxon>
        <taxon>Digenea</taxon>
        <taxon>Plagiorchiida</taxon>
        <taxon>Echinostomata</taxon>
        <taxon>Echinostomatoidea</taxon>
        <taxon>Echinostomatidae</taxon>
        <taxon>Echinostoma</taxon>
    </lineage>
</organism>
<evidence type="ECO:0000313" key="2">
    <source>
        <dbReference type="Proteomes" id="UP000272942"/>
    </source>
</evidence>
<sequence length="237" mass="26965">MSDSNGVVIMELGLRRCDLQRTIQLSKAQDGATHSNYTFIITVQSLSEEMYVPDSPIPQEWVITTDRLFETGPENVLLFPEFIFSTEHNPVVVVFGPFNGTLFKTWFNVTVHTYERPQIARFGTKLYPPNPVPPNSTSAPLHQVVLTDSDANFTLHQIMMHHVLSSHYHEQWYADVKFSRGQIDSTLEKVPAGLRTMLDTFINRIINTTTVIKCNHLYCLALKKMGQAHLQSDSRLS</sequence>
<name>A0A183AEU7_9TREM</name>
<reference evidence="3" key="1">
    <citation type="submission" date="2016-06" db="UniProtKB">
        <authorList>
            <consortium name="WormBaseParasite"/>
        </authorList>
    </citation>
    <scope>IDENTIFICATION</scope>
</reference>